<dbReference type="AlphaFoldDB" id="A0A0V1KJZ2"/>
<protein>
    <recommendedName>
        <fullName evidence="4">Secreted protein</fullName>
    </recommendedName>
</protein>
<keyword evidence="3" id="KW-1185">Reference proteome</keyword>
<evidence type="ECO:0000256" key="1">
    <source>
        <dbReference type="SAM" id="SignalP"/>
    </source>
</evidence>
<dbReference type="EMBL" id="JYDW01000673">
    <property type="protein sequence ID" value="KRZ47584.1"/>
    <property type="molecule type" value="Genomic_DNA"/>
</dbReference>
<feature type="chain" id="PRO_5006881062" description="Secreted protein" evidence="1">
    <location>
        <begin position="23"/>
        <end position="77"/>
    </location>
</feature>
<accession>A0A0V1KJZ2</accession>
<proteinExistence type="predicted"/>
<keyword evidence="1" id="KW-0732">Signal</keyword>
<evidence type="ECO:0008006" key="4">
    <source>
        <dbReference type="Google" id="ProtNLM"/>
    </source>
</evidence>
<evidence type="ECO:0000313" key="3">
    <source>
        <dbReference type="Proteomes" id="UP000054721"/>
    </source>
</evidence>
<evidence type="ECO:0000313" key="2">
    <source>
        <dbReference type="EMBL" id="KRZ47584.1"/>
    </source>
</evidence>
<comment type="caution">
    <text evidence="2">The sequence shown here is derived from an EMBL/GenBank/DDBJ whole genome shotgun (WGS) entry which is preliminary data.</text>
</comment>
<reference evidence="2 3" key="1">
    <citation type="submission" date="2015-05" db="EMBL/GenBank/DDBJ databases">
        <title>Evolution of Trichinella species and genotypes.</title>
        <authorList>
            <person name="Korhonen P.K."/>
            <person name="Edoardo P."/>
            <person name="Giuseppe L.R."/>
            <person name="Gasser R.B."/>
        </authorList>
    </citation>
    <scope>NUCLEOTIDE SEQUENCE [LARGE SCALE GENOMIC DNA]</scope>
    <source>
        <strain evidence="2">ISS10</strain>
    </source>
</reference>
<dbReference type="OrthoDB" id="10409463at2759"/>
<sequence>MRYLSSCGLLMFSLITAPCSLAIAPRDLNKGCNRCISLVGFASAAASEIPQLVLTSLPVHGLLQPTPVVGNMSSAWC</sequence>
<feature type="signal peptide" evidence="1">
    <location>
        <begin position="1"/>
        <end position="22"/>
    </location>
</feature>
<organism evidence="2 3">
    <name type="scientific">Trichinella nativa</name>
    <dbReference type="NCBI Taxonomy" id="6335"/>
    <lineage>
        <taxon>Eukaryota</taxon>
        <taxon>Metazoa</taxon>
        <taxon>Ecdysozoa</taxon>
        <taxon>Nematoda</taxon>
        <taxon>Enoplea</taxon>
        <taxon>Dorylaimia</taxon>
        <taxon>Trichinellida</taxon>
        <taxon>Trichinellidae</taxon>
        <taxon>Trichinella</taxon>
    </lineage>
</organism>
<dbReference type="Proteomes" id="UP000054721">
    <property type="component" value="Unassembled WGS sequence"/>
</dbReference>
<name>A0A0V1KJZ2_9BILA</name>
<gene>
    <name evidence="2" type="ORF">T02_2463</name>
</gene>